<dbReference type="PATRIC" id="fig|1217700.3.peg.35"/>
<comment type="caution">
    <text evidence="2">The sequence shown here is derived from an EMBL/GenBank/DDBJ whole genome shotgun (WGS) entry which is preliminary data.</text>
</comment>
<keyword evidence="3" id="KW-1185">Reference proteome</keyword>
<reference evidence="2 3" key="1">
    <citation type="submission" date="2013-02" db="EMBL/GenBank/DDBJ databases">
        <title>The Genome Sequence of Acinetobacter sp. CIP 70.18.</title>
        <authorList>
            <consortium name="The Broad Institute Genome Sequencing Platform"/>
            <consortium name="The Broad Institute Genome Sequencing Center for Infectious Disease"/>
            <person name="Cerqueira G."/>
            <person name="Feldgarden M."/>
            <person name="Courvalin P."/>
            <person name="Perichon B."/>
            <person name="Grillot-Courvalin C."/>
            <person name="Clermont D."/>
            <person name="Rocha E."/>
            <person name="Yoon E.-J."/>
            <person name="Nemec A."/>
            <person name="Walker B."/>
            <person name="Young S.K."/>
            <person name="Zeng Q."/>
            <person name="Gargeya S."/>
            <person name="Fitzgerald M."/>
            <person name="Haas B."/>
            <person name="Abouelleil A."/>
            <person name="Alvarado L."/>
            <person name="Arachchi H.M."/>
            <person name="Berlin A.M."/>
            <person name="Chapman S.B."/>
            <person name="Dewar J."/>
            <person name="Goldberg J."/>
            <person name="Griggs A."/>
            <person name="Gujja S."/>
            <person name="Hansen M."/>
            <person name="Howarth C."/>
            <person name="Imamovic A."/>
            <person name="Larimer J."/>
            <person name="McCowan C."/>
            <person name="Murphy C."/>
            <person name="Neiman D."/>
            <person name="Pearson M."/>
            <person name="Priest M."/>
            <person name="Roberts A."/>
            <person name="Saif S."/>
            <person name="Shea T."/>
            <person name="Sisk P."/>
            <person name="Sykes S."/>
            <person name="Wortman J."/>
            <person name="Nusbaum C."/>
            <person name="Birren B."/>
        </authorList>
    </citation>
    <scope>NUCLEOTIDE SEQUENCE [LARGE SCALE GENOMIC DNA]</scope>
    <source>
        <strain evidence="2 3">CIP 70.18</strain>
    </source>
</reference>
<proteinExistence type="predicted"/>
<evidence type="ECO:0000313" key="3">
    <source>
        <dbReference type="Proteomes" id="UP000013084"/>
    </source>
</evidence>
<feature type="chain" id="PRO_5004153153" evidence="1">
    <location>
        <begin position="20"/>
        <end position="320"/>
    </location>
</feature>
<dbReference type="RefSeq" id="WP_005207681.1">
    <property type="nucleotide sequence ID" value="NZ_KB850082.1"/>
</dbReference>
<sequence>MKSYLLLVVTLSMSISSHAAIDIYPNPNLTDPSLATTFASQLRNMKIKEMEEVIKGECNQFKEYTYLSMQNWKSLKNQTKSADEAQRYSQQLVQEMPYRLSFQYTFPLGISAYLTTEEYIKQVTLSSEKLNETSMLDKMYSGCLSMNDVKYFDLLSSEKYLTGSRTPFISESDVLKMFDPTNSLFRSIHPVPSKEDKLTPPNMAKTINFKPIEFIIARILIDQDIRNSFITSNIRWIDYKKASFTMQKNFVKFMEKGGRNKDFARVASMVKTLSPRITNNDENYIIPTEAEISSVFNNDNLNGDPVLIKDLKNNLKKFNY</sequence>
<accession>N9TLP5</accession>
<dbReference type="OrthoDB" id="6712310at2"/>
<evidence type="ECO:0000256" key="1">
    <source>
        <dbReference type="SAM" id="SignalP"/>
    </source>
</evidence>
<name>N9TLP5_9GAMM</name>
<gene>
    <name evidence="2" type="ORF">F902_00042</name>
</gene>
<evidence type="ECO:0000313" key="2">
    <source>
        <dbReference type="EMBL" id="ENX64190.1"/>
    </source>
</evidence>
<dbReference type="HOGENOM" id="CLU_873261_0_0_6"/>
<organism evidence="2 3">
    <name type="scientific">Acinetobacter higginsii</name>
    <dbReference type="NCBI Taxonomy" id="70347"/>
    <lineage>
        <taxon>Bacteria</taxon>
        <taxon>Pseudomonadati</taxon>
        <taxon>Pseudomonadota</taxon>
        <taxon>Gammaproteobacteria</taxon>
        <taxon>Moraxellales</taxon>
        <taxon>Moraxellaceae</taxon>
        <taxon>Acinetobacter</taxon>
    </lineage>
</organism>
<keyword evidence="1" id="KW-0732">Signal</keyword>
<dbReference type="AlphaFoldDB" id="N9TLP5"/>
<dbReference type="Proteomes" id="UP000013084">
    <property type="component" value="Unassembled WGS sequence"/>
</dbReference>
<dbReference type="EMBL" id="APRN01000013">
    <property type="protein sequence ID" value="ENX64190.1"/>
    <property type="molecule type" value="Genomic_DNA"/>
</dbReference>
<feature type="signal peptide" evidence="1">
    <location>
        <begin position="1"/>
        <end position="19"/>
    </location>
</feature>
<protein>
    <submittedName>
        <fullName evidence="2">Uncharacterized protein</fullName>
    </submittedName>
</protein>